<dbReference type="SUPFAM" id="SSF47226">
    <property type="entry name" value="Histidine-containing phosphotransfer domain, HPT domain"/>
    <property type="match status" value="1"/>
</dbReference>
<gene>
    <name evidence="9" type="ORF">Apa02nite_018070</name>
</gene>
<dbReference type="SMART" id="SM00260">
    <property type="entry name" value="CheW"/>
    <property type="match status" value="1"/>
</dbReference>
<dbReference type="Gene3D" id="1.20.120.160">
    <property type="entry name" value="HPT domain"/>
    <property type="match status" value="1"/>
</dbReference>
<dbReference type="PROSITE" id="PS50894">
    <property type="entry name" value="HPT"/>
    <property type="match status" value="1"/>
</dbReference>
<name>A0ABQ4B4W4_9ACTN</name>
<dbReference type="EC" id="2.7.13.3" evidence="2"/>
<comment type="caution">
    <text evidence="9">The sequence shown here is derived from an EMBL/GenBank/DDBJ whole genome shotgun (WGS) entry which is preliminary data.</text>
</comment>
<dbReference type="InterPro" id="IPR036641">
    <property type="entry name" value="HPT_dom_sf"/>
</dbReference>
<dbReference type="Pfam" id="PF01584">
    <property type="entry name" value="CheW"/>
    <property type="match status" value="1"/>
</dbReference>
<dbReference type="PROSITE" id="PS50851">
    <property type="entry name" value="CHEW"/>
    <property type="match status" value="1"/>
</dbReference>
<feature type="modified residue" description="Phosphohistidine" evidence="6">
    <location>
        <position position="44"/>
    </location>
</feature>
<keyword evidence="3 6" id="KW-0597">Phosphoprotein</keyword>
<dbReference type="SUPFAM" id="SSF50341">
    <property type="entry name" value="CheW-like"/>
    <property type="match status" value="1"/>
</dbReference>
<evidence type="ECO:0000256" key="3">
    <source>
        <dbReference type="ARBA" id="ARBA00022553"/>
    </source>
</evidence>
<evidence type="ECO:0000313" key="10">
    <source>
        <dbReference type="Proteomes" id="UP000624709"/>
    </source>
</evidence>
<dbReference type="InterPro" id="IPR008207">
    <property type="entry name" value="Sig_transdc_His_kin_Hpt_dom"/>
</dbReference>
<protein>
    <recommendedName>
        <fullName evidence="2">histidine kinase</fullName>
        <ecNumber evidence="2">2.7.13.3</ecNumber>
    </recommendedName>
</protein>
<dbReference type="InterPro" id="IPR036061">
    <property type="entry name" value="CheW-like_dom_sf"/>
</dbReference>
<dbReference type="PANTHER" id="PTHR43395:SF8">
    <property type="entry name" value="HISTIDINE KINASE"/>
    <property type="match status" value="1"/>
</dbReference>
<evidence type="ECO:0000256" key="4">
    <source>
        <dbReference type="ARBA" id="ARBA00022679"/>
    </source>
</evidence>
<proteinExistence type="predicted"/>
<evidence type="ECO:0000256" key="1">
    <source>
        <dbReference type="ARBA" id="ARBA00000085"/>
    </source>
</evidence>
<evidence type="ECO:0000259" key="8">
    <source>
        <dbReference type="PROSITE" id="PS50894"/>
    </source>
</evidence>
<dbReference type="InterPro" id="IPR002545">
    <property type="entry name" value="CheW-lke_dom"/>
</dbReference>
<dbReference type="SMART" id="SM00073">
    <property type="entry name" value="HPT"/>
    <property type="match status" value="1"/>
</dbReference>
<dbReference type="Pfam" id="PF01627">
    <property type="entry name" value="Hpt"/>
    <property type="match status" value="1"/>
</dbReference>
<evidence type="ECO:0000256" key="6">
    <source>
        <dbReference type="PROSITE-ProRule" id="PRU00110"/>
    </source>
</evidence>
<dbReference type="PANTHER" id="PTHR43395">
    <property type="entry name" value="SENSOR HISTIDINE KINASE CHEA"/>
    <property type="match status" value="1"/>
</dbReference>
<accession>A0ABQ4B4W4</accession>
<keyword evidence="4" id="KW-0808">Transferase</keyword>
<evidence type="ECO:0000256" key="2">
    <source>
        <dbReference type="ARBA" id="ARBA00012438"/>
    </source>
</evidence>
<evidence type="ECO:0000313" key="9">
    <source>
        <dbReference type="EMBL" id="GIE65699.1"/>
    </source>
</evidence>
<dbReference type="InterPro" id="IPR051315">
    <property type="entry name" value="Bact_Chemotaxis_CheA"/>
</dbReference>
<dbReference type="EMBL" id="BOMS01000024">
    <property type="protein sequence ID" value="GIE65699.1"/>
    <property type="molecule type" value="Genomic_DNA"/>
</dbReference>
<sequence length="277" mass="29673">MKPLLAQFLAEADDLLAPVGESLLRLRRNPDDRTAADTMFRAAHTLRASSGLFDLPELTRLAHAIEDRLAEVRSDRPVPADDLQTGFDQIRGWLTHVAAHGRLPVRADISPVRRTAPPRVLHTVADEPGEPVESTPLVMVGVAGQRFGIPAGQVTETIRVPPTGLGRVLGRDVVVSGDTVLPVLDLARALRLSDAPPPPDGCRTVLVTRVGGRRAGLLVQRLHGTCDVPLRPMEGLLTPAAEFAGTALPGDGPVLLVLNLTTVLDRAEQSWGRTEPP</sequence>
<organism evidence="9 10">
    <name type="scientific">Actinoplanes palleronii</name>
    <dbReference type="NCBI Taxonomy" id="113570"/>
    <lineage>
        <taxon>Bacteria</taxon>
        <taxon>Bacillati</taxon>
        <taxon>Actinomycetota</taxon>
        <taxon>Actinomycetes</taxon>
        <taxon>Micromonosporales</taxon>
        <taxon>Micromonosporaceae</taxon>
        <taxon>Actinoplanes</taxon>
    </lineage>
</organism>
<dbReference type="Gene3D" id="2.40.50.180">
    <property type="entry name" value="CheA-289, Domain 4"/>
    <property type="match status" value="1"/>
</dbReference>
<reference evidence="9 10" key="1">
    <citation type="submission" date="2021-01" db="EMBL/GenBank/DDBJ databases">
        <title>Whole genome shotgun sequence of Actinoplanes palleronii NBRC 14916.</title>
        <authorList>
            <person name="Komaki H."/>
            <person name="Tamura T."/>
        </authorList>
    </citation>
    <scope>NUCLEOTIDE SEQUENCE [LARGE SCALE GENOMIC DNA]</scope>
    <source>
        <strain evidence="9 10">NBRC 14916</strain>
    </source>
</reference>
<comment type="catalytic activity">
    <reaction evidence="1">
        <text>ATP + protein L-histidine = ADP + protein N-phospho-L-histidine.</text>
        <dbReference type="EC" id="2.7.13.3"/>
    </reaction>
</comment>
<evidence type="ECO:0000256" key="5">
    <source>
        <dbReference type="ARBA" id="ARBA00022777"/>
    </source>
</evidence>
<evidence type="ECO:0000259" key="7">
    <source>
        <dbReference type="PROSITE" id="PS50851"/>
    </source>
</evidence>
<dbReference type="Proteomes" id="UP000624709">
    <property type="component" value="Unassembled WGS sequence"/>
</dbReference>
<feature type="domain" description="HPt" evidence="8">
    <location>
        <begin position="1"/>
        <end position="100"/>
    </location>
</feature>
<feature type="domain" description="CheW-like" evidence="7">
    <location>
        <begin position="134"/>
        <end position="269"/>
    </location>
</feature>
<dbReference type="RefSeq" id="WP_203824638.1">
    <property type="nucleotide sequence ID" value="NZ_BAAATY010000002.1"/>
</dbReference>
<keyword evidence="10" id="KW-1185">Reference proteome</keyword>
<keyword evidence="5" id="KW-0418">Kinase</keyword>
<dbReference type="CDD" id="cd00088">
    <property type="entry name" value="HPT"/>
    <property type="match status" value="1"/>
</dbReference>